<dbReference type="Proteomes" id="UP000824076">
    <property type="component" value="Unassembled WGS sequence"/>
</dbReference>
<keyword evidence="2" id="KW-0238">DNA-binding</keyword>
<feature type="domain" description="HTH gntR-type" evidence="4">
    <location>
        <begin position="26"/>
        <end position="94"/>
    </location>
</feature>
<evidence type="ECO:0000313" key="5">
    <source>
        <dbReference type="EMBL" id="HIU38601.1"/>
    </source>
</evidence>
<name>A0A9D1IL76_9BACT</name>
<dbReference type="PANTHER" id="PTHR43537:SF5">
    <property type="entry name" value="UXU OPERON TRANSCRIPTIONAL REGULATOR"/>
    <property type="match status" value="1"/>
</dbReference>
<dbReference type="PANTHER" id="PTHR43537">
    <property type="entry name" value="TRANSCRIPTIONAL REGULATOR, GNTR FAMILY"/>
    <property type="match status" value="1"/>
</dbReference>
<dbReference type="InterPro" id="IPR000524">
    <property type="entry name" value="Tscrpt_reg_HTH_GntR"/>
</dbReference>
<reference evidence="5" key="1">
    <citation type="submission" date="2020-10" db="EMBL/GenBank/DDBJ databases">
        <authorList>
            <person name="Gilroy R."/>
        </authorList>
    </citation>
    <scope>NUCLEOTIDE SEQUENCE</scope>
    <source>
        <strain evidence="5">17073</strain>
    </source>
</reference>
<dbReference type="Gene3D" id="1.20.120.530">
    <property type="entry name" value="GntR ligand-binding domain-like"/>
    <property type="match status" value="1"/>
</dbReference>
<dbReference type="Pfam" id="PF00392">
    <property type="entry name" value="GntR"/>
    <property type="match status" value="1"/>
</dbReference>
<dbReference type="SMART" id="SM00345">
    <property type="entry name" value="HTH_GNTR"/>
    <property type="match status" value="1"/>
</dbReference>
<dbReference type="InterPro" id="IPR036390">
    <property type="entry name" value="WH_DNA-bd_sf"/>
</dbReference>
<dbReference type="GO" id="GO:0003677">
    <property type="term" value="F:DNA binding"/>
    <property type="evidence" value="ECO:0007669"/>
    <property type="project" value="UniProtKB-KW"/>
</dbReference>
<dbReference type="SMART" id="SM00895">
    <property type="entry name" value="FCD"/>
    <property type="match status" value="1"/>
</dbReference>
<dbReference type="CDD" id="cd07377">
    <property type="entry name" value="WHTH_GntR"/>
    <property type="match status" value="1"/>
</dbReference>
<dbReference type="PRINTS" id="PR00035">
    <property type="entry name" value="HTHGNTR"/>
</dbReference>
<dbReference type="Pfam" id="PF07729">
    <property type="entry name" value="FCD"/>
    <property type="match status" value="1"/>
</dbReference>
<evidence type="ECO:0000313" key="6">
    <source>
        <dbReference type="Proteomes" id="UP000824076"/>
    </source>
</evidence>
<keyword evidence="1" id="KW-0805">Transcription regulation</keyword>
<dbReference type="EMBL" id="DVMS01000081">
    <property type="protein sequence ID" value="HIU38601.1"/>
    <property type="molecule type" value="Genomic_DNA"/>
</dbReference>
<keyword evidence="3" id="KW-0804">Transcription</keyword>
<dbReference type="SUPFAM" id="SSF46785">
    <property type="entry name" value="Winged helix' DNA-binding domain"/>
    <property type="match status" value="1"/>
</dbReference>
<dbReference type="Gene3D" id="1.10.10.10">
    <property type="entry name" value="Winged helix-like DNA-binding domain superfamily/Winged helix DNA-binding domain"/>
    <property type="match status" value="1"/>
</dbReference>
<dbReference type="PROSITE" id="PS50949">
    <property type="entry name" value="HTH_GNTR"/>
    <property type="match status" value="1"/>
</dbReference>
<evidence type="ECO:0000256" key="1">
    <source>
        <dbReference type="ARBA" id="ARBA00023015"/>
    </source>
</evidence>
<dbReference type="InterPro" id="IPR036388">
    <property type="entry name" value="WH-like_DNA-bd_sf"/>
</dbReference>
<gene>
    <name evidence="5" type="ORF">IAD18_02910</name>
</gene>
<dbReference type="InterPro" id="IPR008920">
    <property type="entry name" value="TF_FadR/GntR_C"/>
</dbReference>
<evidence type="ECO:0000256" key="2">
    <source>
        <dbReference type="ARBA" id="ARBA00023125"/>
    </source>
</evidence>
<organism evidence="5 6">
    <name type="scientific">Candidatus Limisoma intestinavium</name>
    <dbReference type="NCBI Taxonomy" id="2840856"/>
    <lineage>
        <taxon>Bacteria</taxon>
        <taxon>Pseudomonadati</taxon>
        <taxon>Bacteroidota</taxon>
        <taxon>Bacteroidia</taxon>
        <taxon>Bacteroidales</taxon>
        <taxon>Candidatus Limisoma</taxon>
    </lineage>
</organism>
<evidence type="ECO:0000256" key="3">
    <source>
        <dbReference type="ARBA" id="ARBA00023163"/>
    </source>
</evidence>
<protein>
    <submittedName>
        <fullName evidence="5">FadR family transcriptional regulator</fullName>
    </submittedName>
</protein>
<comment type="caution">
    <text evidence="5">The sequence shown here is derived from an EMBL/GenBank/DDBJ whole genome shotgun (WGS) entry which is preliminary data.</text>
</comment>
<sequence length="243" mass="27820">MFALEYSSDDIIIRFHMDVNETIRKKSLAEEIAELIKRQIDEGKLKENEKLPVESELAKLFGVGRSSIREAVRILSSMGLLNVQQGRGTFVAKKVETPDETFRQRVERADIKELQEIRDILEAPIARIAARRRTDDDLIEIEQHLRARKEAALSGDVALCIEADINFHKAIANATHNKIMASLYHDMTAHLASGYEYIYKDTSRLMETQPEHQQLLRHIEAGDEKAAARDAKLLWKDTKIDEK</sequence>
<proteinExistence type="predicted"/>
<dbReference type="GO" id="GO:0003700">
    <property type="term" value="F:DNA-binding transcription factor activity"/>
    <property type="evidence" value="ECO:0007669"/>
    <property type="project" value="InterPro"/>
</dbReference>
<dbReference type="AlphaFoldDB" id="A0A9D1IL76"/>
<dbReference type="InterPro" id="IPR011711">
    <property type="entry name" value="GntR_C"/>
</dbReference>
<accession>A0A9D1IL76</accession>
<reference evidence="5" key="2">
    <citation type="journal article" date="2021" name="PeerJ">
        <title>Extensive microbial diversity within the chicken gut microbiome revealed by metagenomics and culture.</title>
        <authorList>
            <person name="Gilroy R."/>
            <person name="Ravi A."/>
            <person name="Getino M."/>
            <person name="Pursley I."/>
            <person name="Horton D.L."/>
            <person name="Alikhan N.F."/>
            <person name="Baker D."/>
            <person name="Gharbi K."/>
            <person name="Hall N."/>
            <person name="Watson M."/>
            <person name="Adriaenssens E.M."/>
            <person name="Foster-Nyarko E."/>
            <person name="Jarju S."/>
            <person name="Secka A."/>
            <person name="Antonio M."/>
            <person name="Oren A."/>
            <person name="Chaudhuri R.R."/>
            <person name="La Ragione R."/>
            <person name="Hildebrand F."/>
            <person name="Pallen M.J."/>
        </authorList>
    </citation>
    <scope>NUCLEOTIDE SEQUENCE</scope>
    <source>
        <strain evidence="5">17073</strain>
    </source>
</reference>
<dbReference type="SUPFAM" id="SSF48008">
    <property type="entry name" value="GntR ligand-binding domain-like"/>
    <property type="match status" value="1"/>
</dbReference>
<evidence type="ECO:0000259" key="4">
    <source>
        <dbReference type="PROSITE" id="PS50949"/>
    </source>
</evidence>